<evidence type="ECO:0000313" key="7">
    <source>
        <dbReference type="Proteomes" id="UP000294530"/>
    </source>
</evidence>
<dbReference type="PROSITE" id="PS50056">
    <property type="entry name" value="TYR_PHOSPHATASE_2"/>
    <property type="match status" value="1"/>
</dbReference>
<dbReference type="Pfam" id="PF01764">
    <property type="entry name" value="Lipase_3"/>
    <property type="match status" value="1"/>
</dbReference>
<dbReference type="PROSITE" id="PS00383">
    <property type="entry name" value="TYR_PHOSPHATASE_1"/>
    <property type="match status" value="1"/>
</dbReference>
<evidence type="ECO:0000259" key="4">
    <source>
        <dbReference type="PROSITE" id="PS50054"/>
    </source>
</evidence>
<reference evidence="6 7" key="1">
    <citation type="journal article" date="2021" name="Genome Biol.">
        <title>AFLAP: assembly-free linkage analysis pipeline using k-mers from genome sequencing data.</title>
        <authorList>
            <person name="Fletcher K."/>
            <person name="Zhang L."/>
            <person name="Gil J."/>
            <person name="Han R."/>
            <person name="Cavanaugh K."/>
            <person name="Michelmore R."/>
        </authorList>
    </citation>
    <scope>NUCLEOTIDE SEQUENCE [LARGE SCALE GENOMIC DNA]</scope>
    <source>
        <strain evidence="6 7">SF5</strain>
    </source>
</reference>
<dbReference type="SUPFAM" id="SSF53474">
    <property type="entry name" value="alpha/beta-Hydrolases"/>
    <property type="match status" value="1"/>
</dbReference>
<evidence type="ECO:0008006" key="8">
    <source>
        <dbReference type="Google" id="ProtNLM"/>
    </source>
</evidence>
<feature type="domain" description="Tyrosine specific protein phosphatases" evidence="5">
    <location>
        <begin position="360"/>
        <end position="424"/>
    </location>
</feature>
<feature type="chain" id="PRO_5037432850" description="Fungal lipase-like domain-containing protein" evidence="3">
    <location>
        <begin position="20"/>
        <end position="884"/>
    </location>
</feature>
<evidence type="ECO:0000313" key="6">
    <source>
        <dbReference type="EMBL" id="TDH71411.1"/>
    </source>
</evidence>
<dbReference type="InterPro" id="IPR029021">
    <property type="entry name" value="Prot-tyrosine_phosphatase-like"/>
</dbReference>
<feature type="domain" description="Tyrosine-protein phosphatase" evidence="4">
    <location>
        <begin position="306"/>
        <end position="445"/>
    </location>
</feature>
<organism evidence="6 7">
    <name type="scientific">Bremia lactucae</name>
    <name type="common">Lettuce downy mildew</name>
    <dbReference type="NCBI Taxonomy" id="4779"/>
    <lineage>
        <taxon>Eukaryota</taxon>
        <taxon>Sar</taxon>
        <taxon>Stramenopiles</taxon>
        <taxon>Oomycota</taxon>
        <taxon>Peronosporomycetes</taxon>
        <taxon>Peronosporales</taxon>
        <taxon>Peronosporaceae</taxon>
        <taxon>Bremia</taxon>
    </lineage>
</organism>
<evidence type="ECO:0000259" key="5">
    <source>
        <dbReference type="PROSITE" id="PS50056"/>
    </source>
</evidence>
<dbReference type="KEGG" id="blac:94352316"/>
<proteinExistence type="predicted"/>
<dbReference type="InterPro" id="IPR020422">
    <property type="entry name" value="TYR_PHOSPHATASE_DUAL_dom"/>
</dbReference>
<evidence type="ECO:0000256" key="2">
    <source>
        <dbReference type="ARBA" id="ARBA00022912"/>
    </source>
</evidence>
<keyword evidence="3" id="KW-0732">Signal</keyword>
<dbReference type="InterPro" id="IPR029058">
    <property type="entry name" value="AB_hydrolase_fold"/>
</dbReference>
<dbReference type="PROSITE" id="PS50054">
    <property type="entry name" value="TYR_PHOSPHATASE_DUAL"/>
    <property type="match status" value="1"/>
</dbReference>
<evidence type="ECO:0000256" key="1">
    <source>
        <dbReference type="ARBA" id="ARBA00022801"/>
    </source>
</evidence>
<dbReference type="Pfam" id="PF00782">
    <property type="entry name" value="DSPc"/>
    <property type="match status" value="1"/>
</dbReference>
<dbReference type="OrthoDB" id="10252009at2759"/>
<dbReference type="Proteomes" id="UP000294530">
    <property type="component" value="Unassembled WGS sequence"/>
</dbReference>
<dbReference type="Gene3D" id="3.40.50.1820">
    <property type="entry name" value="alpha/beta hydrolase"/>
    <property type="match status" value="1"/>
</dbReference>
<name>A0A976FRV1_BRELC</name>
<dbReference type="InterPro" id="IPR051218">
    <property type="entry name" value="Sec_MonoDiacylglyc_Lipase"/>
</dbReference>
<dbReference type="GO" id="GO:0004721">
    <property type="term" value="F:phosphoprotein phosphatase activity"/>
    <property type="evidence" value="ECO:0007669"/>
    <property type="project" value="UniProtKB-KW"/>
</dbReference>
<dbReference type="SMART" id="SM00195">
    <property type="entry name" value="DSPc"/>
    <property type="match status" value="1"/>
</dbReference>
<keyword evidence="2" id="KW-0904">Protein phosphatase</keyword>
<dbReference type="EMBL" id="SHOA02000004">
    <property type="protein sequence ID" value="TDH71411.1"/>
    <property type="molecule type" value="Genomic_DNA"/>
</dbReference>
<keyword evidence="7" id="KW-1185">Reference proteome</keyword>
<dbReference type="InterPro" id="IPR000340">
    <property type="entry name" value="Dual-sp_phosphatase_cat-dom"/>
</dbReference>
<dbReference type="CDD" id="cd00519">
    <property type="entry name" value="Lipase_3"/>
    <property type="match status" value="1"/>
</dbReference>
<keyword evidence="1" id="KW-0378">Hydrolase</keyword>
<dbReference type="PANTHER" id="PTHR45856:SF24">
    <property type="entry name" value="FUNGAL LIPASE-LIKE DOMAIN-CONTAINING PROTEIN"/>
    <property type="match status" value="1"/>
</dbReference>
<dbReference type="InterPro" id="IPR016130">
    <property type="entry name" value="Tyr_Pase_AS"/>
</dbReference>
<gene>
    <name evidence="6" type="ORF">CCR75_008593</name>
</gene>
<dbReference type="GO" id="GO:0006629">
    <property type="term" value="P:lipid metabolic process"/>
    <property type="evidence" value="ECO:0007669"/>
    <property type="project" value="InterPro"/>
</dbReference>
<evidence type="ECO:0000256" key="3">
    <source>
        <dbReference type="SAM" id="SignalP"/>
    </source>
</evidence>
<feature type="signal peptide" evidence="3">
    <location>
        <begin position="1"/>
        <end position="19"/>
    </location>
</feature>
<dbReference type="AlphaFoldDB" id="A0A976FRV1"/>
<accession>A0A976FRV1</accession>
<dbReference type="Gene3D" id="3.90.190.10">
    <property type="entry name" value="Protein tyrosine phosphatase superfamily"/>
    <property type="match status" value="1"/>
</dbReference>
<dbReference type="PANTHER" id="PTHR45856">
    <property type="entry name" value="ALPHA/BETA-HYDROLASES SUPERFAMILY PROTEIN"/>
    <property type="match status" value="1"/>
</dbReference>
<dbReference type="InterPro" id="IPR000387">
    <property type="entry name" value="Tyr_Pase_dom"/>
</dbReference>
<dbReference type="InterPro" id="IPR002921">
    <property type="entry name" value="Fungal_lipase-type"/>
</dbReference>
<dbReference type="CDD" id="cd14498">
    <property type="entry name" value="DSP"/>
    <property type="match status" value="1"/>
</dbReference>
<sequence>MRLLRPLVLIVQSLVVSSASPVWQHSFPLDQAPSPIIVSSLSSDGAGFLYNETTALYLAHVTSISYCQSRHIIEWNCQPCAFVRPLVGVTVFEDTKDNFQGLVGYSELYDAIVIAFRGSMDVTNWLDNLTFIKTRAYVHFPSVMVHEGFYWAYRSVALQVTKALHKLQKEHPFASLMVTGHSLGGAVATICAFELEYIEKISVKALYTFGNPRVGNIHFSLKMKNTSMDSVRVTHFRDIVPHLPPTWTGFKHTVEEIFYDQFSATYRNCSATNGEDPTCSNSCSPFSCTSIALGLNLQTSVVQDNVPIEVAAGLFVGSIHASFNLEALKASRISHVLNLAGSTVAFPNDFTYLSLSIRDKEYANLLSCLPIAAVFINAGLNDGGVLIHCSGGRSRSPAVAMAFLMMKQQLSYSFILAHLKSLRPIISLNAGFDAQLKCLETACGNVFVANQHVLKARLAHLSHQFENGELKSVVVKTRHLSRPTDNVASSVLISKNGRLLSGCDKRGMIGERVPSGFYLSMRPGSDPINDRAKKTSSLSFIPALRSMGTIFGCQCCGEALFCAGAIISPHNIAKLMYQADTCQDNLRFLEALQGQQGNTRNVLIAEKHHGAGKGTTKPFLSKLRLKPHSPSLTEKENVRACSYPISTTQQDAPLTEPDSSHFDNQFELKSLQQASDKGNSSNLLTLSPTELREELEKKSGGALWRSFSSFKSPKRTCYAAIESKKFNTQLNCTQLSKPSILTASDRQSYTEMESSAYAVFLKQNAIEWNRNMRQLLDVSNMKTSSKRSQSTFDQLKALLDEDLTVWLSLNDCHEWHVEPQVWAIGQASGHSEGDIQCPREACRAIVGEWRWNGSSNDCGDSVAPAFVMKKSAVCVLGNMISNPL</sequence>
<dbReference type="GeneID" id="94352316"/>
<dbReference type="SUPFAM" id="SSF52799">
    <property type="entry name" value="(Phosphotyrosine protein) phosphatases II"/>
    <property type="match status" value="1"/>
</dbReference>
<dbReference type="RefSeq" id="XP_067820910.1">
    <property type="nucleotide sequence ID" value="XM_067966645.1"/>
</dbReference>
<comment type="caution">
    <text evidence="6">The sequence shown here is derived from an EMBL/GenBank/DDBJ whole genome shotgun (WGS) entry which is preliminary data.</text>
</comment>
<protein>
    <recommendedName>
        <fullName evidence="8">Fungal lipase-like domain-containing protein</fullName>
    </recommendedName>
</protein>